<evidence type="ECO:0000313" key="5">
    <source>
        <dbReference type="Proteomes" id="UP001596220"/>
    </source>
</evidence>
<sequence length="316" mass="34677">MRTGADSRPRGYDHAAVHYRSHDELLAVAVPFVRAGLDAGEATVVSLERHKAELVREALPDASDVVFPTSDDLYARPAVAIKSYRGLMADLVAGGARRIRIFGEVPPSGLGAGWDWWARYEAAVNHVFDEFPLRSMCGYDTRTTPRRILDDVAATHPFVVTADGRRLVNERYVDPPSFLTAPRPVVDHPLQRTPPLLELVDPTPAAARRGVLDHDRTGLPRAEVEDLVLSVSEVVANALRHGRPPVRLRVWSAPRQFVVTVHDTGAGLDDPFAGLLPAWDRTTGGLGLWLVHQLCHHVTFGRDEGGFTIRLTLGVA</sequence>
<feature type="domain" description="Histidine kinase/HSP90-like ATPase" evidence="2">
    <location>
        <begin position="206"/>
        <end position="312"/>
    </location>
</feature>
<gene>
    <name evidence="4" type="ORF">ACFP3R_27915</name>
</gene>
<dbReference type="SUPFAM" id="SSF55874">
    <property type="entry name" value="ATPase domain of HSP90 chaperone/DNA topoisomerase II/histidine kinase"/>
    <property type="match status" value="1"/>
</dbReference>
<proteinExistence type="predicted"/>
<dbReference type="InterPro" id="IPR047718">
    <property type="entry name" value="RsbA-like_anti_sig"/>
</dbReference>
<dbReference type="InterPro" id="IPR050267">
    <property type="entry name" value="Anti-sigma-factor_SerPK"/>
</dbReference>
<evidence type="ECO:0000256" key="1">
    <source>
        <dbReference type="ARBA" id="ARBA00022527"/>
    </source>
</evidence>
<dbReference type="InterPro" id="IPR025847">
    <property type="entry name" value="MEDS_domain"/>
</dbReference>
<comment type="caution">
    <text evidence="4">The sequence shown here is derived from an EMBL/GenBank/DDBJ whole genome shotgun (WGS) entry which is preliminary data.</text>
</comment>
<evidence type="ECO:0000313" key="4">
    <source>
        <dbReference type="EMBL" id="MFC6093115.1"/>
    </source>
</evidence>
<accession>A0ABW1PBW8</accession>
<dbReference type="Gene3D" id="3.30.565.10">
    <property type="entry name" value="Histidine kinase-like ATPase, C-terminal domain"/>
    <property type="match status" value="1"/>
</dbReference>
<organism evidence="4 5">
    <name type="scientific">Saccharothrix lopnurensis</name>
    <dbReference type="NCBI Taxonomy" id="1670621"/>
    <lineage>
        <taxon>Bacteria</taxon>
        <taxon>Bacillati</taxon>
        <taxon>Actinomycetota</taxon>
        <taxon>Actinomycetes</taxon>
        <taxon>Pseudonocardiales</taxon>
        <taxon>Pseudonocardiaceae</taxon>
        <taxon>Saccharothrix</taxon>
    </lineage>
</organism>
<dbReference type="Pfam" id="PF13581">
    <property type="entry name" value="HATPase_c_2"/>
    <property type="match status" value="1"/>
</dbReference>
<protein>
    <submittedName>
        <fullName evidence="4">Anti-sigma factor RsbA family regulatory protein</fullName>
    </submittedName>
</protein>
<keyword evidence="5" id="KW-1185">Reference proteome</keyword>
<dbReference type="EMBL" id="JBHSQO010000038">
    <property type="protein sequence ID" value="MFC6093115.1"/>
    <property type="molecule type" value="Genomic_DNA"/>
</dbReference>
<dbReference type="NCBIfam" id="NF041045">
    <property type="entry name" value="RsbA_anti_sig"/>
    <property type="match status" value="1"/>
</dbReference>
<dbReference type="PANTHER" id="PTHR35526">
    <property type="entry name" value="ANTI-SIGMA-F FACTOR RSBW-RELATED"/>
    <property type="match status" value="1"/>
</dbReference>
<dbReference type="InterPro" id="IPR003594">
    <property type="entry name" value="HATPase_dom"/>
</dbReference>
<reference evidence="5" key="1">
    <citation type="journal article" date="2019" name="Int. J. Syst. Evol. Microbiol.">
        <title>The Global Catalogue of Microorganisms (GCM) 10K type strain sequencing project: providing services to taxonomists for standard genome sequencing and annotation.</title>
        <authorList>
            <consortium name="The Broad Institute Genomics Platform"/>
            <consortium name="The Broad Institute Genome Sequencing Center for Infectious Disease"/>
            <person name="Wu L."/>
            <person name="Ma J."/>
        </authorList>
    </citation>
    <scope>NUCLEOTIDE SEQUENCE [LARGE SCALE GENOMIC DNA]</scope>
    <source>
        <strain evidence="5">CGMCC 4.7246</strain>
    </source>
</reference>
<name>A0ABW1PBW8_9PSEU</name>
<evidence type="ECO:0000259" key="2">
    <source>
        <dbReference type="Pfam" id="PF13581"/>
    </source>
</evidence>
<evidence type="ECO:0000259" key="3">
    <source>
        <dbReference type="Pfam" id="PF14417"/>
    </source>
</evidence>
<dbReference type="RefSeq" id="WP_380639983.1">
    <property type="nucleotide sequence ID" value="NZ_JBHSQO010000038.1"/>
</dbReference>
<keyword evidence="1" id="KW-0808">Transferase</keyword>
<keyword evidence="1" id="KW-0418">Kinase</keyword>
<dbReference type="CDD" id="cd16936">
    <property type="entry name" value="HATPase_RsbW-like"/>
    <property type="match status" value="1"/>
</dbReference>
<feature type="domain" description="MEDS" evidence="3">
    <location>
        <begin position="13"/>
        <end position="157"/>
    </location>
</feature>
<dbReference type="PANTHER" id="PTHR35526:SF3">
    <property type="entry name" value="ANTI-SIGMA-F FACTOR RSBW"/>
    <property type="match status" value="1"/>
</dbReference>
<dbReference type="Proteomes" id="UP001596220">
    <property type="component" value="Unassembled WGS sequence"/>
</dbReference>
<dbReference type="Pfam" id="PF14417">
    <property type="entry name" value="MEDS"/>
    <property type="match status" value="1"/>
</dbReference>
<keyword evidence="1" id="KW-0723">Serine/threonine-protein kinase</keyword>
<dbReference type="InterPro" id="IPR036890">
    <property type="entry name" value="HATPase_C_sf"/>
</dbReference>